<proteinExistence type="predicted"/>
<name>A0ABY9H7Y8_9GAMM</name>
<keyword evidence="3" id="KW-1185">Reference proteome</keyword>
<feature type="transmembrane region" description="Helical" evidence="1">
    <location>
        <begin position="12"/>
        <end position="36"/>
    </location>
</feature>
<evidence type="ECO:0000313" key="2">
    <source>
        <dbReference type="EMBL" id="WLI74599.1"/>
    </source>
</evidence>
<dbReference type="RefSeq" id="WP_110068481.1">
    <property type="nucleotide sequence ID" value="NZ_CP130143.1"/>
</dbReference>
<dbReference type="InterPro" id="IPR008620">
    <property type="entry name" value="FixH"/>
</dbReference>
<dbReference type="Proteomes" id="UP001235344">
    <property type="component" value="Chromosome"/>
</dbReference>
<evidence type="ECO:0000256" key="1">
    <source>
        <dbReference type="SAM" id="Phobius"/>
    </source>
</evidence>
<organism evidence="2 3">
    <name type="scientific">Halomonas alkalicola</name>
    <dbReference type="NCBI Taxonomy" id="1930622"/>
    <lineage>
        <taxon>Bacteria</taxon>
        <taxon>Pseudomonadati</taxon>
        <taxon>Pseudomonadota</taxon>
        <taxon>Gammaproteobacteria</taxon>
        <taxon>Oceanospirillales</taxon>
        <taxon>Halomonadaceae</taxon>
        <taxon>Halomonas</taxon>
    </lineage>
</organism>
<sequence>MSNTVTPWYKQFWPWLLLGLLFTSITASSTLAVLAVRSADGMVQEDYYEHGRAINMVLAKQERAAELGLSASLRIDPLTSDVVVDLEGGNGFPERLDFELIFPTQDDRDIELTLEHVRDGRYLGQAPDNLRYRWYLQLQPQSDEPEWRLVGEARFPEEESVRLTPGRAAPDGDT</sequence>
<dbReference type="EMBL" id="CP131913">
    <property type="protein sequence ID" value="WLI74599.1"/>
    <property type="molecule type" value="Genomic_DNA"/>
</dbReference>
<accession>A0ABY9H7Y8</accession>
<dbReference type="Pfam" id="PF05751">
    <property type="entry name" value="FixH"/>
    <property type="match status" value="1"/>
</dbReference>
<keyword evidence="1" id="KW-0812">Transmembrane</keyword>
<gene>
    <name evidence="2" type="ORF">B6N23_06835</name>
</gene>
<protein>
    <submittedName>
        <fullName evidence="2">FixH family protein</fullName>
    </submittedName>
</protein>
<keyword evidence="1" id="KW-0472">Membrane</keyword>
<keyword evidence="1" id="KW-1133">Transmembrane helix</keyword>
<reference evidence="2 3" key="1">
    <citation type="submission" date="2023-08" db="EMBL/GenBank/DDBJ databases">
        <title>Transcriptome Analysis of Halomonas alkalicola CICC 11012s to Identify the Genes Involved in Alkaline Tolerances.</title>
        <authorList>
            <person name="Zhai L."/>
        </authorList>
    </citation>
    <scope>NUCLEOTIDE SEQUENCE [LARGE SCALE GENOMIC DNA]</scope>
    <source>
        <strain evidence="2 3">CICC 11012s</strain>
    </source>
</reference>
<evidence type="ECO:0000313" key="3">
    <source>
        <dbReference type="Proteomes" id="UP001235344"/>
    </source>
</evidence>